<feature type="domain" description="RapA2 cadherin-like" evidence="4">
    <location>
        <begin position="765"/>
        <end position="835"/>
    </location>
</feature>
<dbReference type="SUPFAM" id="SSF51120">
    <property type="entry name" value="beta-Roll"/>
    <property type="match status" value="3"/>
</dbReference>
<evidence type="ECO:0000313" key="6">
    <source>
        <dbReference type="Proteomes" id="UP000264589"/>
    </source>
</evidence>
<dbReference type="Proteomes" id="UP000264589">
    <property type="component" value="Unassembled WGS sequence"/>
</dbReference>
<dbReference type="NCBIfam" id="NF012211">
    <property type="entry name" value="tand_rpt_95"/>
    <property type="match status" value="13"/>
</dbReference>
<feature type="region of interest" description="Disordered" evidence="3">
    <location>
        <begin position="46"/>
        <end position="68"/>
    </location>
</feature>
<protein>
    <submittedName>
        <fullName evidence="5">Tandem-95 repeat protein</fullName>
    </submittedName>
</protein>
<dbReference type="InterPro" id="IPR050557">
    <property type="entry name" value="RTX_toxin/Mannuronan_C5-epim"/>
</dbReference>
<dbReference type="Pfam" id="PF17803">
    <property type="entry name" value="Cadherin_4"/>
    <property type="match status" value="1"/>
</dbReference>
<dbReference type="Gene3D" id="2.60.40.2810">
    <property type="match status" value="2"/>
</dbReference>
<dbReference type="Gene3D" id="2.60.40.3440">
    <property type="match status" value="7"/>
</dbReference>
<sequence length="1892" mass="192762">MDKKPSDLSFGIFNYGMQSGFNEISFSSPQGFSPTSPVFGLSQIPSPTENMFGLNNPPDANDDSATTDEDSAVTGIDVLANDVDTDFGEVLTVGSFSTAGTIGTVTLSGGLFTYNPNGQFDYLAAGETATDSFTYTVRDRSGLTDTATVTITITGRNDDPTATDDTASTDEDTALTSISLVANDSDPDLIDTLTVSSIDTTGTVGLVVNNGDGTVDYDPNGQFDYLSAGQTVTDSFTYTVSDGNGGTDTATVTITITGVNDDPDALDDTATTDEDSAISVISVLANDSDADAADTLSVVSFDDSGTAGVVTNNGDGTFAYDPNGQFDYLAVGESATDSFTYTVSDGKGGTDTATVTITITGVNDNPVANNDTASTDEDSAIAVISVLPNDSDVDASDSLSVSGFDTTGTAGLVTNNGDGTFAYDPNGQFEYLAVGETATDSFTYTVSDGNGGTDTATVTVTITGVNDDPDAVDDTAMTDEDSAIAVISVLANDSDVDTSDVLSVTGFDTSVTTGLVTNNGDGTFAYDPNGQFDYLAVGETTTDSFTYTVSDGNGGTETATVTITITGVNDDPDAVDDLFLVDEDTIRTGIPVLDNDGDIDASDTISVVSFDTSSTIGLVTMNGDGTFDYDANGQFEYLAPDESAFDSFTYTISDGNGGTDTATVTISVWGANDEPVAVDDAVTTDEDTAAVSISLLGNDFDPDASDVILIESIDTTGTTGLVMETGVDSYTYDPNGQFDYLAAGETATDSFTYTISDGYGGTDTATVTITITGVNDDPDAMDDTASTDEDSSIAVISVLANDTDVDASDVLSISGFDTTGTVGVVTNNGDGTFSYDTNGQFEALNAGEMATDSFTYTVSDGNGGTDTATVTITIIGVNDNTGGMNADPVAGNDMAMTDENSAIAVISVLDNDSDPDMGDVLNVTSFNAAGTLGLVTNNGDGTFAYDPNGQFDYLAVGESATDSFTYTISDGNGGTDTATVTVTITGVNDDPVAAGDTAMTDEDSTLAAISVLGNDSDVDASDTLSVMSFDAASAAGLVSNNGDGSFAYDPNGQFDYLAVGETATDSFTYTVSDGNGGTDTATVTITITGVNDDPDAMDDTATTDEDSSIAVISVLANDSDVDISDVLSVTGLNVTGTIGVVTNNGDGTFSYDTNGQFEYLEAGETATDSFSYTVSDGNGGTDTATVTVTITGVSDVMNTDPVAVADSVSTSQNSAISTIAVLANDTDADMDTLSIASFDTSGTQGIVINNGNGTFAYNPNAAFNYLGVGETATDSFTYTVSDGKGGTDTATVTITVTGINDQPNAVDDMLSTDEETATAVFDVLANDSDIDSTDTISFVGYDDTGMLGVLVSNGDGTFTYDPNGQFDDLESGETATETFTYTVSDGNGGSDTATVTITIIGLGDGSGSTPKDDTLIGTDESEEFSGLDGNDLIYGLGGNDTLDGGDGKDTLIGGGDSDSLVGGRLGDLIYGDRDAPRPDDTAPEGNDYVFGAAGDDTIFGQGGNDTLDGAYGDDEIEGGNGNDSILGDQGEDTLMGGDGEDTIKGGRNDDQISGGSGDDLLIGNNGFDVLRGDAGNDELRGGYGDDDLVGGSGDDLLKGEDRHDLLSGGTGDDTLIGGQGRDTLSGEEDDDDLFGGGGIDLLYGDEGNDTLGGGSANDTLDGGTGNDELDGGDGDDMLFGGDGNDTLIASEGDDTLNGGAGSDTHLFELTVKVVGGAITSITNEAGHSVLESFFSFDGDKIAFHVTFDGATPGGDLEDLLFSEIDNFVAFAGGDFDGDGQADDLNISFFDGGSITLVDNLNVPTLNFQDVTSFDKNSGDAGTIQNVLGSSTVVEFTFEGGASSIEVPAPVTAEIVLPDTAASEAFEDLAPEMGSTPDYAPVFEPEDISILLL</sequence>
<dbReference type="InterPro" id="IPR001343">
    <property type="entry name" value="Hemolysn_Ca-bd"/>
</dbReference>
<evidence type="ECO:0000256" key="3">
    <source>
        <dbReference type="SAM" id="MobiDB-lite"/>
    </source>
</evidence>
<dbReference type="GO" id="GO:0005576">
    <property type="term" value="C:extracellular region"/>
    <property type="evidence" value="ECO:0007669"/>
    <property type="project" value="UniProtKB-SubCell"/>
</dbReference>
<keyword evidence="6" id="KW-1185">Reference proteome</keyword>
<dbReference type="PANTHER" id="PTHR38340:SF1">
    <property type="entry name" value="S-LAYER PROTEIN"/>
    <property type="match status" value="1"/>
</dbReference>
<comment type="caution">
    <text evidence="5">The sequence shown here is derived from an EMBL/GenBank/DDBJ whole genome shotgun (WGS) entry which is preliminary data.</text>
</comment>
<dbReference type="InterPro" id="IPR040853">
    <property type="entry name" value="RapA2_cadherin-like"/>
</dbReference>
<reference evidence="5 6" key="1">
    <citation type="submission" date="2018-08" db="EMBL/GenBank/DDBJ databases">
        <title>Parvularcula sp. SM1705, isolated from surface water of the South Sea China.</title>
        <authorList>
            <person name="Sun L."/>
        </authorList>
    </citation>
    <scope>NUCLEOTIDE SEQUENCE [LARGE SCALE GENOMIC DNA]</scope>
    <source>
        <strain evidence="5 6">SM1705</strain>
    </source>
</reference>
<dbReference type="PRINTS" id="PR00313">
    <property type="entry name" value="CABNDNGRPT"/>
</dbReference>
<dbReference type="Pfam" id="PF17963">
    <property type="entry name" value="Big_9"/>
    <property type="match status" value="11"/>
</dbReference>
<dbReference type="PROSITE" id="PS00330">
    <property type="entry name" value="HEMOLYSIN_CALCIUM"/>
    <property type="match status" value="4"/>
</dbReference>
<feature type="compositionally biased region" description="Basic and acidic residues" evidence="3">
    <location>
        <begin position="1595"/>
        <end position="1605"/>
    </location>
</feature>
<gene>
    <name evidence="5" type="ORF">DX908_14155</name>
</gene>
<feature type="compositionally biased region" description="Basic and acidic residues" evidence="3">
    <location>
        <begin position="1541"/>
        <end position="1550"/>
    </location>
</feature>
<evidence type="ECO:0000256" key="2">
    <source>
        <dbReference type="ARBA" id="ARBA00022525"/>
    </source>
</evidence>
<dbReference type="GO" id="GO:0005509">
    <property type="term" value="F:calcium ion binding"/>
    <property type="evidence" value="ECO:0007669"/>
    <property type="project" value="InterPro"/>
</dbReference>
<proteinExistence type="predicted"/>
<dbReference type="RefSeq" id="WP_116393147.1">
    <property type="nucleotide sequence ID" value="NZ_QUQO01000002.1"/>
</dbReference>
<feature type="region of interest" description="Disordered" evidence="3">
    <location>
        <begin position="1581"/>
        <end position="1669"/>
    </location>
</feature>
<comment type="subcellular location">
    <subcellularLocation>
        <location evidence="1">Secreted</location>
    </subcellularLocation>
</comment>
<dbReference type="InParanoid" id="A0A371R7J9"/>
<dbReference type="EMBL" id="QUQO01000002">
    <property type="protein sequence ID" value="RFB01431.1"/>
    <property type="molecule type" value="Genomic_DNA"/>
</dbReference>
<dbReference type="PANTHER" id="PTHR38340">
    <property type="entry name" value="S-LAYER PROTEIN"/>
    <property type="match status" value="1"/>
</dbReference>
<dbReference type="NCBIfam" id="TIGR01965">
    <property type="entry name" value="VCBS_repeat"/>
    <property type="match status" value="13"/>
</dbReference>
<dbReference type="InterPro" id="IPR010221">
    <property type="entry name" value="VCBS_dom"/>
</dbReference>
<dbReference type="InterPro" id="IPR011049">
    <property type="entry name" value="Serralysin-like_metalloprot_C"/>
</dbReference>
<dbReference type="Pfam" id="PF00353">
    <property type="entry name" value="HemolysinCabind"/>
    <property type="match status" value="6"/>
</dbReference>
<evidence type="ECO:0000313" key="5">
    <source>
        <dbReference type="EMBL" id="RFB01431.1"/>
    </source>
</evidence>
<dbReference type="OrthoDB" id="6305173at2"/>
<keyword evidence="2" id="KW-0964">Secreted</keyword>
<evidence type="ECO:0000256" key="1">
    <source>
        <dbReference type="ARBA" id="ARBA00004613"/>
    </source>
</evidence>
<name>A0A371R7J9_9PROT</name>
<dbReference type="Gene3D" id="2.150.10.10">
    <property type="entry name" value="Serralysin-like metalloprotease, C-terminal"/>
    <property type="match status" value="4"/>
</dbReference>
<organism evidence="5 6">
    <name type="scientific">Parvularcula marina</name>
    <dbReference type="NCBI Taxonomy" id="2292771"/>
    <lineage>
        <taxon>Bacteria</taxon>
        <taxon>Pseudomonadati</taxon>
        <taxon>Pseudomonadota</taxon>
        <taxon>Alphaproteobacteria</taxon>
        <taxon>Parvularculales</taxon>
        <taxon>Parvularculaceae</taxon>
        <taxon>Parvularcula</taxon>
    </lineage>
</organism>
<feature type="region of interest" description="Disordered" evidence="3">
    <location>
        <begin position="1491"/>
        <end position="1559"/>
    </location>
</feature>
<evidence type="ECO:0000259" key="4">
    <source>
        <dbReference type="Pfam" id="PF17803"/>
    </source>
</evidence>
<dbReference type="InterPro" id="IPR018511">
    <property type="entry name" value="Hemolysin-typ_Ca-bd_CS"/>
</dbReference>
<accession>A0A371R7J9</accession>